<sequence length="335" mass="36727">MNTSGLPPGLAREPQSLLDSVNGDALRRDAPKDSLRQTDGPLYTSVTIPVPKEIQYAISVISSTLDKLAGPVERHHLVPIVIVVCVETAFLKWIRRSNEDVLSTIFFTFLLGSFAWPVWSNLKHIHCRLDDVYGKIEVLQQSMDVLVVSPKANAVDDLHPSREIIPVPSSIDPVSAPAIPEVPFVPPREDHPTSKSLVSPVVKAVDAEPPRPAVDRLVDSNKPPYPPHEIPETIPVHSFNDPVSAPATPKVPFVLPRENPPTPKSLVNPVVKAVDPEPPRPAVDLLVDSNKTPYPSHEIPETIPVHSFSDPVSVPATPKVPLFCQERILPRQNHS</sequence>
<keyword evidence="2" id="KW-1185">Reference proteome</keyword>
<organism evidence="1 2">
    <name type="scientific">Russula earlei</name>
    <dbReference type="NCBI Taxonomy" id="71964"/>
    <lineage>
        <taxon>Eukaryota</taxon>
        <taxon>Fungi</taxon>
        <taxon>Dikarya</taxon>
        <taxon>Basidiomycota</taxon>
        <taxon>Agaricomycotina</taxon>
        <taxon>Agaricomycetes</taxon>
        <taxon>Russulales</taxon>
        <taxon>Russulaceae</taxon>
        <taxon>Russula</taxon>
    </lineage>
</organism>
<evidence type="ECO:0000313" key="1">
    <source>
        <dbReference type="EMBL" id="KAI9509520.1"/>
    </source>
</evidence>
<comment type="caution">
    <text evidence="1">The sequence shown here is derived from an EMBL/GenBank/DDBJ whole genome shotgun (WGS) entry which is preliminary data.</text>
</comment>
<protein>
    <submittedName>
        <fullName evidence="1">Uncharacterized protein</fullName>
    </submittedName>
</protein>
<name>A0ACC0UDV5_9AGAM</name>
<dbReference type="Proteomes" id="UP001207468">
    <property type="component" value="Unassembled WGS sequence"/>
</dbReference>
<proteinExistence type="predicted"/>
<evidence type="ECO:0000313" key="2">
    <source>
        <dbReference type="Proteomes" id="UP001207468"/>
    </source>
</evidence>
<accession>A0ACC0UDV5</accession>
<dbReference type="EMBL" id="JAGFNK010000062">
    <property type="protein sequence ID" value="KAI9509520.1"/>
    <property type="molecule type" value="Genomic_DNA"/>
</dbReference>
<gene>
    <name evidence="1" type="ORF">F5148DRAFT_745824</name>
</gene>
<reference evidence="1" key="1">
    <citation type="submission" date="2021-03" db="EMBL/GenBank/DDBJ databases">
        <title>Evolutionary priming and transition to the ectomycorrhizal habit in an iconic lineage of mushroom-forming fungi: is preadaptation a requirement?</title>
        <authorList>
            <consortium name="DOE Joint Genome Institute"/>
            <person name="Looney B.P."/>
            <person name="Miyauchi S."/>
            <person name="Morin E."/>
            <person name="Drula E."/>
            <person name="Courty P.E."/>
            <person name="Chicoki N."/>
            <person name="Fauchery L."/>
            <person name="Kohler A."/>
            <person name="Kuo A."/>
            <person name="LaButti K."/>
            <person name="Pangilinan J."/>
            <person name="Lipzen A."/>
            <person name="Riley R."/>
            <person name="Andreopoulos W."/>
            <person name="He G."/>
            <person name="Johnson J."/>
            <person name="Barry K.W."/>
            <person name="Grigoriev I.V."/>
            <person name="Nagy L."/>
            <person name="Hibbett D."/>
            <person name="Henrissat B."/>
            <person name="Matheny P.B."/>
            <person name="Labbe J."/>
            <person name="Martin A.F."/>
        </authorList>
    </citation>
    <scope>NUCLEOTIDE SEQUENCE</scope>
    <source>
        <strain evidence="1">BPL698</strain>
    </source>
</reference>